<evidence type="ECO:0000259" key="1">
    <source>
        <dbReference type="Pfam" id="PF20150"/>
    </source>
</evidence>
<dbReference type="Proteomes" id="UP000284375">
    <property type="component" value="Unassembled WGS sequence"/>
</dbReference>
<feature type="domain" description="2EXR" evidence="1">
    <location>
        <begin position="7"/>
        <end position="153"/>
    </location>
</feature>
<sequence length="332" mass="36619">MQAVKHFPNFPNLPPEIQLQIWESTVATLPSMHMFDVCVPSSLAPAGHNPASDPSKEDDGLHLEEADDTIYLDTLKTINDTPEPPITIATQGTRFRVNPSMYIFQDSLRATCRDSADTLRRMTRSTRRGDGQGTNTIHLPGGRALLTYNNAQDVLHLRFTPPAFRFPGGARDRRHASPISAVFESIWSEGLAAALHHARRVAIDVSQLWPDLAGGQGGVMNDIACLACVLQNNLEVLYLVDYCAGRCNNKGARMGGGLVGRDGGLYRKLYGHGCGGGGGTDVSEELWDRERRREPDVFYGVGKIWREVFELEELGWGERHPGFVFAEAFSEV</sequence>
<keyword evidence="3" id="KW-1185">Reference proteome</keyword>
<accession>A0A423VM45</accession>
<dbReference type="EMBL" id="LJZO01000040">
    <property type="protein sequence ID" value="ROV91984.1"/>
    <property type="molecule type" value="Genomic_DNA"/>
</dbReference>
<gene>
    <name evidence="2" type="ORF">VSDG_07655</name>
</gene>
<proteinExistence type="predicted"/>
<dbReference type="OrthoDB" id="5242916at2759"/>
<dbReference type="AlphaFoldDB" id="A0A423VM45"/>
<name>A0A423VM45_CYTCH</name>
<dbReference type="InterPro" id="IPR045518">
    <property type="entry name" value="2EXR"/>
</dbReference>
<dbReference type="Pfam" id="PF20150">
    <property type="entry name" value="2EXR"/>
    <property type="match status" value="1"/>
</dbReference>
<evidence type="ECO:0000313" key="3">
    <source>
        <dbReference type="Proteomes" id="UP000284375"/>
    </source>
</evidence>
<comment type="caution">
    <text evidence="2">The sequence shown here is derived from an EMBL/GenBank/DDBJ whole genome shotgun (WGS) entry which is preliminary data.</text>
</comment>
<reference evidence="2 3" key="1">
    <citation type="submission" date="2015-09" db="EMBL/GenBank/DDBJ databases">
        <title>Host preference determinants of Valsa canker pathogens revealed by comparative genomics.</title>
        <authorList>
            <person name="Yin Z."/>
            <person name="Huang L."/>
        </authorList>
    </citation>
    <scope>NUCLEOTIDE SEQUENCE [LARGE SCALE GENOMIC DNA]</scope>
    <source>
        <strain evidence="2 3">YSFL</strain>
    </source>
</reference>
<organism evidence="2 3">
    <name type="scientific">Cytospora chrysosperma</name>
    <name type="common">Cytospora canker fungus</name>
    <name type="synonym">Sphaeria chrysosperma</name>
    <dbReference type="NCBI Taxonomy" id="252740"/>
    <lineage>
        <taxon>Eukaryota</taxon>
        <taxon>Fungi</taxon>
        <taxon>Dikarya</taxon>
        <taxon>Ascomycota</taxon>
        <taxon>Pezizomycotina</taxon>
        <taxon>Sordariomycetes</taxon>
        <taxon>Sordariomycetidae</taxon>
        <taxon>Diaporthales</taxon>
        <taxon>Cytosporaceae</taxon>
        <taxon>Cytospora</taxon>
    </lineage>
</organism>
<evidence type="ECO:0000313" key="2">
    <source>
        <dbReference type="EMBL" id="ROV91984.1"/>
    </source>
</evidence>
<protein>
    <recommendedName>
        <fullName evidence="1">2EXR domain-containing protein</fullName>
    </recommendedName>
</protein>